<feature type="modified residue" description="N6-(pyridoxal phosphate)lysine" evidence="7">
    <location>
        <position position="260"/>
    </location>
</feature>
<dbReference type="InterPro" id="IPR015424">
    <property type="entry name" value="PyrdxlP-dep_Trfase"/>
</dbReference>
<evidence type="ECO:0000256" key="2">
    <source>
        <dbReference type="ARBA" id="ARBA00004777"/>
    </source>
</evidence>
<dbReference type="Proteomes" id="UP001295684">
    <property type="component" value="Unassembled WGS sequence"/>
</dbReference>
<comment type="similarity">
    <text evidence="3 8">Belongs to the SHMT family.</text>
</comment>
<dbReference type="SUPFAM" id="SSF53383">
    <property type="entry name" value="PLP-dependent transferases"/>
    <property type="match status" value="1"/>
</dbReference>
<dbReference type="GO" id="GO:0035999">
    <property type="term" value="P:tetrahydrofolate interconversion"/>
    <property type="evidence" value="ECO:0007669"/>
    <property type="project" value="InterPro"/>
</dbReference>
<evidence type="ECO:0000256" key="6">
    <source>
        <dbReference type="ARBA" id="ARBA00022898"/>
    </source>
</evidence>
<dbReference type="NCBIfam" id="NF000586">
    <property type="entry name" value="PRK00011.1"/>
    <property type="match status" value="1"/>
</dbReference>
<dbReference type="Gene3D" id="3.90.1150.10">
    <property type="entry name" value="Aspartate Aminotransferase, domain 1"/>
    <property type="match status" value="1"/>
</dbReference>
<name>A0AAD1UIN3_EUPCR</name>
<comment type="function">
    <text evidence="8">Interconversion of serine and glycine.</text>
</comment>
<dbReference type="PROSITE" id="PS00096">
    <property type="entry name" value="SHMT"/>
    <property type="match status" value="1"/>
</dbReference>
<evidence type="ECO:0000256" key="5">
    <source>
        <dbReference type="ARBA" id="ARBA00022679"/>
    </source>
</evidence>
<evidence type="ECO:0000256" key="4">
    <source>
        <dbReference type="ARBA" id="ARBA00022563"/>
    </source>
</evidence>
<sequence>MLRVYQSQRFAKISGIRRLSTGYKLEDPSLKLADPEISSLLIAEKSRQERTISLIASENCTSSAVNKAVGSCLTNKYAEGYPGNRLYPGCVNVDKVENICKARALKLFDLDPNEWHANVQAISGSVANLSAYNAVLDRGDKLLALSGKFGGHFSHGFQTPDGQKAISRKIYDTDHYSVNEDGEINYDELSMKAKELKPKLIICGYSVNSRDIDYKYIRKVADGVGAHIHLDMAHISGLIAAGLMERPFEFVDIATTTTHKTLRGPRGGLIFCKKHLASQIDSSVFPGIIGGPMNHTIAGLAIALNEASTPNFKRYQQQVLKNSQALAKALQGFKYDVWGGSTKNHMVLWDTTRLGIEAVFINKALELASINANAVRILSSSEPNAIRVGSLACTTRGYKESNMSDVAVYLHQVTQRAIELKNQTHGQIGDFLLAAQNDEELLKLKHDIENYAMDFPMPGV</sequence>
<dbReference type="InterPro" id="IPR039429">
    <property type="entry name" value="SHMT-like_dom"/>
</dbReference>
<dbReference type="GO" id="GO:0005739">
    <property type="term" value="C:mitochondrion"/>
    <property type="evidence" value="ECO:0007669"/>
    <property type="project" value="TreeGrafter"/>
</dbReference>
<evidence type="ECO:0000256" key="7">
    <source>
        <dbReference type="PIRSR" id="PIRSR000412-50"/>
    </source>
</evidence>
<comment type="cofactor">
    <cofactor evidence="1 7 8">
        <name>pyridoxal 5'-phosphate</name>
        <dbReference type="ChEBI" id="CHEBI:597326"/>
    </cofactor>
</comment>
<feature type="domain" description="Serine hydroxymethyltransferase-like" evidence="9">
    <location>
        <begin position="31"/>
        <end position="409"/>
    </location>
</feature>
<dbReference type="InterPro" id="IPR015422">
    <property type="entry name" value="PyrdxlP-dep_Trfase_small"/>
</dbReference>
<keyword evidence="6 7" id="KW-0663">Pyridoxal phosphate</keyword>
<protein>
    <recommendedName>
        <fullName evidence="8">Serine hydroxymethyltransferase</fullName>
        <ecNumber evidence="8">2.1.2.1</ecNumber>
    </recommendedName>
</protein>
<comment type="catalytic activity">
    <reaction evidence="8">
        <text>(6R)-5,10-methylene-5,6,7,8-tetrahydrofolate + glycine + H2O = (6S)-5,6,7,8-tetrahydrofolate + L-serine</text>
        <dbReference type="Rhea" id="RHEA:15481"/>
        <dbReference type="ChEBI" id="CHEBI:15377"/>
        <dbReference type="ChEBI" id="CHEBI:15636"/>
        <dbReference type="ChEBI" id="CHEBI:33384"/>
        <dbReference type="ChEBI" id="CHEBI:57305"/>
        <dbReference type="ChEBI" id="CHEBI:57453"/>
        <dbReference type="EC" id="2.1.2.1"/>
    </reaction>
</comment>
<dbReference type="PIRSF" id="PIRSF000412">
    <property type="entry name" value="SHMT"/>
    <property type="match status" value="1"/>
</dbReference>
<dbReference type="Gene3D" id="3.40.640.10">
    <property type="entry name" value="Type I PLP-dependent aspartate aminotransferase-like (Major domain)"/>
    <property type="match status" value="1"/>
</dbReference>
<dbReference type="InterPro" id="IPR049943">
    <property type="entry name" value="Ser_HO-MeTrfase-like"/>
</dbReference>
<evidence type="ECO:0000259" key="9">
    <source>
        <dbReference type="Pfam" id="PF00464"/>
    </source>
</evidence>
<evidence type="ECO:0000256" key="8">
    <source>
        <dbReference type="RuleBase" id="RU000585"/>
    </source>
</evidence>
<comment type="pathway">
    <text evidence="2 8">One-carbon metabolism; tetrahydrofolate interconversion.</text>
</comment>
<dbReference type="GO" id="GO:0004372">
    <property type="term" value="F:glycine hydroxymethyltransferase activity"/>
    <property type="evidence" value="ECO:0007669"/>
    <property type="project" value="UniProtKB-EC"/>
</dbReference>
<keyword evidence="5 8" id="KW-0808">Transferase</keyword>
<dbReference type="InterPro" id="IPR015421">
    <property type="entry name" value="PyrdxlP-dep_Trfase_major"/>
</dbReference>
<dbReference type="PANTHER" id="PTHR11680">
    <property type="entry name" value="SERINE HYDROXYMETHYLTRANSFERASE"/>
    <property type="match status" value="1"/>
</dbReference>
<dbReference type="InterPro" id="IPR019798">
    <property type="entry name" value="Ser_HO-MeTrfase_PLP_BS"/>
</dbReference>
<dbReference type="EMBL" id="CAMPGE010010588">
    <property type="protein sequence ID" value="CAI2369437.1"/>
    <property type="molecule type" value="Genomic_DNA"/>
</dbReference>
<dbReference type="GO" id="GO:0030170">
    <property type="term" value="F:pyridoxal phosphate binding"/>
    <property type="evidence" value="ECO:0007669"/>
    <property type="project" value="InterPro"/>
</dbReference>
<evidence type="ECO:0000313" key="11">
    <source>
        <dbReference type="Proteomes" id="UP001295684"/>
    </source>
</evidence>
<evidence type="ECO:0000313" key="10">
    <source>
        <dbReference type="EMBL" id="CAI2369437.1"/>
    </source>
</evidence>
<dbReference type="PANTHER" id="PTHR11680:SF35">
    <property type="entry name" value="SERINE HYDROXYMETHYLTRANSFERASE 1"/>
    <property type="match status" value="1"/>
</dbReference>
<keyword evidence="11" id="KW-1185">Reference proteome</keyword>
<accession>A0AAD1UIN3</accession>
<dbReference type="AlphaFoldDB" id="A0AAD1UIN3"/>
<dbReference type="CDD" id="cd00378">
    <property type="entry name" value="SHMT"/>
    <property type="match status" value="1"/>
</dbReference>
<dbReference type="InterPro" id="IPR001085">
    <property type="entry name" value="Ser_HO-MeTrfase"/>
</dbReference>
<dbReference type="GO" id="GO:0019264">
    <property type="term" value="P:glycine biosynthetic process from serine"/>
    <property type="evidence" value="ECO:0007669"/>
    <property type="project" value="InterPro"/>
</dbReference>
<evidence type="ECO:0000256" key="1">
    <source>
        <dbReference type="ARBA" id="ARBA00001933"/>
    </source>
</evidence>
<dbReference type="Pfam" id="PF00464">
    <property type="entry name" value="SHMT"/>
    <property type="match status" value="1"/>
</dbReference>
<dbReference type="EC" id="2.1.2.1" evidence="8"/>
<organism evidence="10 11">
    <name type="scientific">Euplotes crassus</name>
    <dbReference type="NCBI Taxonomy" id="5936"/>
    <lineage>
        <taxon>Eukaryota</taxon>
        <taxon>Sar</taxon>
        <taxon>Alveolata</taxon>
        <taxon>Ciliophora</taxon>
        <taxon>Intramacronucleata</taxon>
        <taxon>Spirotrichea</taxon>
        <taxon>Hypotrichia</taxon>
        <taxon>Euplotida</taxon>
        <taxon>Euplotidae</taxon>
        <taxon>Moneuplotes</taxon>
    </lineage>
</organism>
<proteinExistence type="inferred from homology"/>
<comment type="caution">
    <text evidence="10">The sequence shown here is derived from an EMBL/GenBank/DDBJ whole genome shotgun (WGS) entry which is preliminary data.</text>
</comment>
<evidence type="ECO:0000256" key="3">
    <source>
        <dbReference type="ARBA" id="ARBA00006376"/>
    </source>
</evidence>
<reference evidence="10" key="1">
    <citation type="submission" date="2023-07" db="EMBL/GenBank/DDBJ databases">
        <authorList>
            <consortium name="AG Swart"/>
            <person name="Singh M."/>
            <person name="Singh A."/>
            <person name="Seah K."/>
            <person name="Emmerich C."/>
        </authorList>
    </citation>
    <scope>NUCLEOTIDE SEQUENCE</scope>
    <source>
        <strain evidence="10">DP1</strain>
    </source>
</reference>
<keyword evidence="4 8" id="KW-0554">One-carbon metabolism</keyword>
<gene>
    <name evidence="10" type="ORF">ECRASSUSDP1_LOCUS10738</name>
</gene>